<name>A0A845LC19_HELGE</name>
<protein>
    <submittedName>
        <fullName evidence="1">Uncharacterized protein</fullName>
    </submittedName>
</protein>
<gene>
    <name evidence="1" type="ORF">GTO89_07500</name>
</gene>
<organism evidence="1 2">
    <name type="scientific">Heliomicrobium gestii</name>
    <name type="common">Heliobacterium gestii</name>
    <dbReference type="NCBI Taxonomy" id="2699"/>
    <lineage>
        <taxon>Bacteria</taxon>
        <taxon>Bacillati</taxon>
        <taxon>Bacillota</taxon>
        <taxon>Clostridia</taxon>
        <taxon>Eubacteriales</taxon>
        <taxon>Heliobacteriaceae</taxon>
        <taxon>Heliomicrobium</taxon>
    </lineage>
</organism>
<proteinExistence type="predicted"/>
<comment type="caution">
    <text evidence="1">The sequence shown here is derived from an EMBL/GenBank/DDBJ whole genome shotgun (WGS) entry which is preliminary data.</text>
</comment>
<evidence type="ECO:0000313" key="1">
    <source>
        <dbReference type="EMBL" id="MZP42884.1"/>
    </source>
</evidence>
<sequence>MKYTDRNNRENEEELLGSFDLISKITVMVDIVSVDQQGLLSVEKTIQR</sequence>
<reference evidence="1 2" key="1">
    <citation type="submission" date="2020-01" db="EMBL/GenBank/DDBJ databases">
        <title>Whole genome sequence of Heliobacterium gestii DSM 11169.</title>
        <authorList>
            <person name="Kyndt J.A."/>
            <person name="Meyer T.E."/>
        </authorList>
    </citation>
    <scope>NUCLEOTIDE SEQUENCE [LARGE SCALE GENOMIC DNA]</scope>
    <source>
        <strain evidence="1 2">DSM 11169</strain>
    </source>
</reference>
<accession>A0A845LC19</accession>
<dbReference type="AlphaFoldDB" id="A0A845LC19"/>
<dbReference type="RefSeq" id="WP_161261455.1">
    <property type="nucleotide sequence ID" value="NZ_JAFBDC010000004.1"/>
</dbReference>
<evidence type="ECO:0000313" key="2">
    <source>
        <dbReference type="Proteomes" id="UP000471031"/>
    </source>
</evidence>
<dbReference type="EMBL" id="WXEX01000005">
    <property type="protein sequence ID" value="MZP42884.1"/>
    <property type="molecule type" value="Genomic_DNA"/>
</dbReference>
<dbReference type="Proteomes" id="UP000471031">
    <property type="component" value="Unassembled WGS sequence"/>
</dbReference>
<keyword evidence="2" id="KW-1185">Reference proteome</keyword>